<dbReference type="STRING" id="588898.BB347_09015"/>
<gene>
    <name evidence="2" type="ORF">SAMN05421809_1524</name>
</gene>
<accession>A0A1N7C576</accession>
<keyword evidence="3" id="KW-1185">Reference proteome</keyword>
<dbReference type="Pfam" id="PF11533">
    <property type="entry name" value="AtzH-like"/>
    <property type="match status" value="1"/>
</dbReference>
<dbReference type="InterPro" id="IPR024507">
    <property type="entry name" value="AtzH-like"/>
</dbReference>
<dbReference type="InterPro" id="IPR032710">
    <property type="entry name" value="NTF2-like_dom_sf"/>
</dbReference>
<name>A0A1N7C576_9EURY</name>
<dbReference type="Proteomes" id="UP000185687">
    <property type="component" value="Unassembled WGS sequence"/>
</dbReference>
<dbReference type="EMBL" id="FTNP01000002">
    <property type="protein sequence ID" value="SIR58726.1"/>
    <property type="molecule type" value="Genomic_DNA"/>
</dbReference>
<proteinExistence type="predicted"/>
<dbReference type="SUPFAM" id="SSF54427">
    <property type="entry name" value="NTF2-like"/>
    <property type="match status" value="1"/>
</dbReference>
<protein>
    <submittedName>
        <fullName evidence="2">SnoaL-like domain-containing protein</fullName>
    </submittedName>
</protein>
<organism evidence="2 3">
    <name type="scientific">Natronorubrum daqingense</name>
    <dbReference type="NCBI Taxonomy" id="588898"/>
    <lineage>
        <taxon>Archaea</taxon>
        <taxon>Methanobacteriati</taxon>
        <taxon>Methanobacteriota</taxon>
        <taxon>Stenosarchaea group</taxon>
        <taxon>Halobacteria</taxon>
        <taxon>Halobacteriales</taxon>
        <taxon>Natrialbaceae</taxon>
        <taxon>Natronorubrum</taxon>
    </lineage>
</organism>
<evidence type="ECO:0000256" key="1">
    <source>
        <dbReference type="SAM" id="MobiDB-lite"/>
    </source>
</evidence>
<sequence>MGCTCNARREVGEQTVGQGRPAYASGGHLRPQADIPTMSDEPTAVIRDYYEALRTGDPLEAYFEGDKSTVKFGISEALFGSDEVGEALRNQTETTAEWSVESGHLVVTTHTDTATFADEVTMAWTDTESGERRRFETRWSGSLVHQPSVESGGRPEWLFETMHVSTADTV</sequence>
<evidence type="ECO:0000313" key="3">
    <source>
        <dbReference type="Proteomes" id="UP000185687"/>
    </source>
</evidence>
<dbReference type="AlphaFoldDB" id="A0A1N7C576"/>
<dbReference type="Gene3D" id="3.10.450.50">
    <property type="match status" value="1"/>
</dbReference>
<reference evidence="2 3" key="1">
    <citation type="submission" date="2017-01" db="EMBL/GenBank/DDBJ databases">
        <authorList>
            <person name="Mah S.A."/>
            <person name="Swanson W.J."/>
            <person name="Moy G.W."/>
            <person name="Vacquier V.D."/>
        </authorList>
    </citation>
    <scope>NUCLEOTIDE SEQUENCE [LARGE SCALE GENOMIC DNA]</scope>
    <source>
        <strain evidence="2 3">CGMCC 1.8909</strain>
    </source>
</reference>
<evidence type="ECO:0000313" key="2">
    <source>
        <dbReference type="EMBL" id="SIR58726.1"/>
    </source>
</evidence>
<feature type="region of interest" description="Disordered" evidence="1">
    <location>
        <begin position="1"/>
        <end position="37"/>
    </location>
</feature>